<keyword evidence="1" id="KW-0560">Oxidoreductase</keyword>
<gene>
    <name evidence="3" type="ORF">MBM_07047</name>
</gene>
<protein>
    <submittedName>
        <fullName evidence="3">Short-chain dehydrogenase/reductase</fullName>
    </submittedName>
</protein>
<dbReference type="eggNOG" id="KOG1208">
    <property type="taxonomic scope" value="Eukaryota"/>
</dbReference>
<evidence type="ECO:0000313" key="3">
    <source>
        <dbReference type="EMBL" id="EKD14836.1"/>
    </source>
</evidence>
<keyword evidence="2" id="KW-1133">Transmembrane helix</keyword>
<dbReference type="PANTHER" id="PTHR47534">
    <property type="entry name" value="YALI0E05731P"/>
    <property type="match status" value="1"/>
</dbReference>
<evidence type="ECO:0000256" key="1">
    <source>
        <dbReference type="ARBA" id="ARBA00023002"/>
    </source>
</evidence>
<dbReference type="InParanoid" id="K1WPD7"/>
<sequence>MVSIKDIRKSNETFKASSQASGLVAVFVAATSGNCAWILSSTKPLLAETRASSPGGTFKFIETEISLIKNVDKACDEIESKETKVDLVFVLPGYFNAESVEGIDIPHALRYDSRIRFISNLLALLKQSPLPRVMSVPAGGRESAIDTTDLEVKNDFTFVQAAETGTTQTTLAFEELARSNPTITFIHKYPGLVNSGVIGRL</sequence>
<proteinExistence type="predicted"/>
<keyword evidence="2" id="KW-0812">Transmembrane</keyword>
<evidence type="ECO:0000256" key="2">
    <source>
        <dbReference type="SAM" id="Phobius"/>
    </source>
</evidence>
<dbReference type="GO" id="GO:0016491">
    <property type="term" value="F:oxidoreductase activity"/>
    <property type="evidence" value="ECO:0007669"/>
    <property type="project" value="UniProtKB-KW"/>
</dbReference>
<dbReference type="HOGENOM" id="CLU_1360666_0_0_1"/>
<dbReference type="PANTHER" id="PTHR47534:SF3">
    <property type="entry name" value="ALCOHOL DEHYDROGENASE-LIKE C-TERMINAL DOMAIN-CONTAINING PROTEIN"/>
    <property type="match status" value="1"/>
</dbReference>
<keyword evidence="2" id="KW-0472">Membrane</keyword>
<dbReference type="OrthoDB" id="2898509at2759"/>
<evidence type="ECO:0000313" key="4">
    <source>
        <dbReference type="Proteomes" id="UP000006753"/>
    </source>
</evidence>
<feature type="transmembrane region" description="Helical" evidence="2">
    <location>
        <begin position="20"/>
        <end position="39"/>
    </location>
</feature>
<dbReference type="InterPro" id="IPR036291">
    <property type="entry name" value="NAD(P)-bd_dom_sf"/>
</dbReference>
<accession>K1WPD7</accession>
<dbReference type="SUPFAM" id="SSF51735">
    <property type="entry name" value="NAD(P)-binding Rossmann-fold domains"/>
    <property type="match status" value="1"/>
</dbReference>
<dbReference type="KEGG" id="mbe:MBM_07047"/>
<reference evidence="3 4" key="1">
    <citation type="journal article" date="2012" name="BMC Genomics">
        <title>Sequencing the genome of Marssonina brunnea reveals fungus-poplar co-evolution.</title>
        <authorList>
            <person name="Zhu S."/>
            <person name="Cao Y.-Z."/>
            <person name="Jiang C."/>
            <person name="Tan B.-Y."/>
            <person name="Wang Z."/>
            <person name="Feng S."/>
            <person name="Zhang L."/>
            <person name="Su X.-H."/>
            <person name="Brejova B."/>
            <person name="Vinar T."/>
            <person name="Xu M."/>
            <person name="Wang M.-X."/>
            <person name="Zhang S.-G."/>
            <person name="Huang M.-R."/>
            <person name="Wu R."/>
            <person name="Zhou Y."/>
        </authorList>
    </citation>
    <scope>NUCLEOTIDE SEQUENCE [LARGE SCALE GENOMIC DNA]</scope>
    <source>
        <strain evidence="3 4">MB_m1</strain>
    </source>
</reference>
<organism evidence="3 4">
    <name type="scientific">Marssonina brunnea f. sp. multigermtubi (strain MB_m1)</name>
    <name type="common">Marssonina leaf spot fungus</name>
    <dbReference type="NCBI Taxonomy" id="1072389"/>
    <lineage>
        <taxon>Eukaryota</taxon>
        <taxon>Fungi</taxon>
        <taxon>Dikarya</taxon>
        <taxon>Ascomycota</taxon>
        <taxon>Pezizomycotina</taxon>
        <taxon>Leotiomycetes</taxon>
        <taxon>Helotiales</taxon>
        <taxon>Drepanopezizaceae</taxon>
        <taxon>Drepanopeziza</taxon>
    </lineage>
</organism>
<dbReference type="EMBL" id="JH921444">
    <property type="protein sequence ID" value="EKD14836.1"/>
    <property type="molecule type" value="Genomic_DNA"/>
</dbReference>
<dbReference type="AlphaFoldDB" id="K1WPD7"/>
<keyword evidence="4" id="KW-1185">Reference proteome</keyword>
<dbReference type="InterPro" id="IPR052228">
    <property type="entry name" value="Sec_Metab_Biosynth_Oxidored"/>
</dbReference>
<dbReference type="Proteomes" id="UP000006753">
    <property type="component" value="Unassembled WGS sequence"/>
</dbReference>
<name>K1WPD7_MARBU</name>